<dbReference type="OrthoDB" id="270284at2759"/>
<gene>
    <name evidence="3" type="ORF">FRX48_04808</name>
</gene>
<feature type="region of interest" description="Disordered" evidence="2">
    <location>
        <begin position="95"/>
        <end position="114"/>
    </location>
</feature>
<comment type="similarity">
    <text evidence="1">Belongs to the TMA16 family.</text>
</comment>
<feature type="compositionally biased region" description="Basic residues" evidence="2">
    <location>
        <begin position="1"/>
        <end position="17"/>
    </location>
</feature>
<feature type="compositionally biased region" description="Basic and acidic residues" evidence="2">
    <location>
        <begin position="99"/>
        <end position="114"/>
    </location>
</feature>
<dbReference type="PANTHER" id="PTHR13349">
    <property type="entry name" value="TRANSLATION MACHINERY-ASSOCIATED PROTEIN 16"/>
    <property type="match status" value="1"/>
</dbReference>
<evidence type="ECO:0000256" key="1">
    <source>
        <dbReference type="ARBA" id="ARBA00034127"/>
    </source>
</evidence>
<dbReference type="GO" id="GO:0005634">
    <property type="term" value="C:nucleus"/>
    <property type="evidence" value="ECO:0007669"/>
    <property type="project" value="TreeGrafter"/>
</dbReference>
<accession>A0A5M8PPS1</accession>
<dbReference type="EMBL" id="VXIT01000007">
    <property type="protein sequence ID" value="KAA6411528.1"/>
    <property type="molecule type" value="Genomic_DNA"/>
</dbReference>
<evidence type="ECO:0000313" key="4">
    <source>
        <dbReference type="Proteomes" id="UP000324767"/>
    </source>
</evidence>
<name>A0A5M8PPS1_9LECA</name>
<feature type="compositionally biased region" description="Polar residues" evidence="2">
    <location>
        <begin position="18"/>
        <end position="30"/>
    </location>
</feature>
<dbReference type="InterPro" id="IPR021346">
    <property type="entry name" value="Tma16"/>
</dbReference>
<dbReference type="Pfam" id="PF11176">
    <property type="entry name" value="Tma16"/>
    <property type="match status" value="1"/>
</dbReference>
<dbReference type="Proteomes" id="UP000324767">
    <property type="component" value="Unassembled WGS sequence"/>
</dbReference>
<dbReference type="Gene3D" id="1.20.1440.170">
    <property type="entry name" value="Translation machinery-associated protein 16-like"/>
    <property type="match status" value="1"/>
</dbReference>
<proteinExistence type="inferred from homology"/>
<dbReference type="PANTHER" id="PTHR13349:SF2">
    <property type="entry name" value="TRANSLATION MACHINERY-ASSOCIATED PROTEIN 16"/>
    <property type="match status" value="1"/>
</dbReference>
<comment type="caution">
    <text evidence="3">The sequence shown here is derived from an EMBL/GenBank/DDBJ whole genome shotgun (WGS) entry which is preliminary data.</text>
</comment>
<organism evidence="3 4">
    <name type="scientific">Lasallia pustulata</name>
    <dbReference type="NCBI Taxonomy" id="136370"/>
    <lineage>
        <taxon>Eukaryota</taxon>
        <taxon>Fungi</taxon>
        <taxon>Dikarya</taxon>
        <taxon>Ascomycota</taxon>
        <taxon>Pezizomycotina</taxon>
        <taxon>Lecanoromycetes</taxon>
        <taxon>OSLEUM clade</taxon>
        <taxon>Umbilicariomycetidae</taxon>
        <taxon>Umbilicariales</taxon>
        <taxon>Umbilicariaceae</taxon>
        <taxon>Lasallia</taxon>
    </lineage>
</organism>
<evidence type="ECO:0000313" key="3">
    <source>
        <dbReference type="EMBL" id="KAA6411528.1"/>
    </source>
</evidence>
<feature type="region of interest" description="Disordered" evidence="2">
    <location>
        <begin position="1"/>
        <end position="42"/>
    </location>
</feature>
<evidence type="ECO:0000256" key="2">
    <source>
        <dbReference type="SAM" id="MobiDB-lite"/>
    </source>
</evidence>
<evidence type="ECO:0008006" key="5">
    <source>
        <dbReference type="Google" id="ProtNLM"/>
    </source>
</evidence>
<reference evidence="3 4" key="1">
    <citation type="submission" date="2019-09" db="EMBL/GenBank/DDBJ databases">
        <title>The hologenome of the rock-dwelling lichen Lasallia pustulata.</title>
        <authorList>
            <person name="Greshake Tzovaras B."/>
            <person name="Segers F."/>
            <person name="Bicker A."/>
            <person name="Dal Grande F."/>
            <person name="Otte J."/>
            <person name="Hankeln T."/>
            <person name="Schmitt I."/>
            <person name="Ebersberger I."/>
        </authorList>
    </citation>
    <scope>NUCLEOTIDE SEQUENCE [LARGE SCALE GENOMIC DNA]</scope>
    <source>
        <strain evidence="3">A1-1</strain>
    </source>
</reference>
<dbReference type="InterPro" id="IPR038356">
    <property type="entry name" value="Tma16_sf"/>
</dbReference>
<dbReference type="AlphaFoldDB" id="A0A5M8PPS1"/>
<protein>
    <recommendedName>
        <fullName evidence="5">Translation machinery-associated protein 16</fullName>
    </recommendedName>
</protein>
<sequence length="179" mass="20573">MPKSLAKVHKQISKKTKGNISSLHENSRNSQRLRRAGARDDKIARVSKARAKANRPRLQRVAFFQGAAIAADGPIDVEVMQMLIQRHIQRDDEELATLKSERRPGRPSSTREDLLGQRIATEQREYDTGFWLPDMEDKENLRLLRDWNGEWTSLSTVKYIRLSRNGLRHESSFPPNGES</sequence>